<dbReference type="Pfam" id="PF00170">
    <property type="entry name" value="bZIP_1"/>
    <property type="match status" value="1"/>
</dbReference>
<organism evidence="8 9">
    <name type="scientific">Adiantum capillus-veneris</name>
    <name type="common">Maidenhair fern</name>
    <dbReference type="NCBI Taxonomy" id="13818"/>
    <lineage>
        <taxon>Eukaryota</taxon>
        <taxon>Viridiplantae</taxon>
        <taxon>Streptophyta</taxon>
        <taxon>Embryophyta</taxon>
        <taxon>Tracheophyta</taxon>
        <taxon>Polypodiopsida</taxon>
        <taxon>Polypodiidae</taxon>
        <taxon>Polypodiales</taxon>
        <taxon>Pteridineae</taxon>
        <taxon>Pteridaceae</taxon>
        <taxon>Vittarioideae</taxon>
        <taxon>Adiantum</taxon>
    </lineage>
</organism>
<keyword evidence="4" id="KW-0804">Transcription</keyword>
<proteinExistence type="predicted"/>
<dbReference type="GO" id="GO:0003677">
    <property type="term" value="F:DNA binding"/>
    <property type="evidence" value="ECO:0007669"/>
    <property type="project" value="UniProtKB-KW"/>
</dbReference>
<evidence type="ECO:0000259" key="7">
    <source>
        <dbReference type="PROSITE" id="PS50217"/>
    </source>
</evidence>
<evidence type="ECO:0000256" key="1">
    <source>
        <dbReference type="ARBA" id="ARBA00004123"/>
    </source>
</evidence>
<protein>
    <recommendedName>
        <fullName evidence="7">BZIP domain-containing protein</fullName>
    </recommendedName>
</protein>
<dbReference type="Gene3D" id="1.20.5.170">
    <property type="match status" value="1"/>
</dbReference>
<dbReference type="AlphaFoldDB" id="A0A9D4UEF2"/>
<keyword evidence="3" id="KW-0238">DNA-binding</keyword>
<evidence type="ECO:0000256" key="5">
    <source>
        <dbReference type="ARBA" id="ARBA00023242"/>
    </source>
</evidence>
<dbReference type="GO" id="GO:0003700">
    <property type="term" value="F:DNA-binding transcription factor activity"/>
    <property type="evidence" value="ECO:0007669"/>
    <property type="project" value="InterPro"/>
</dbReference>
<dbReference type="InterPro" id="IPR046347">
    <property type="entry name" value="bZIP_sf"/>
</dbReference>
<comment type="caution">
    <text evidence="8">The sequence shown here is derived from an EMBL/GenBank/DDBJ whole genome shotgun (WGS) entry which is preliminary data.</text>
</comment>
<dbReference type="OrthoDB" id="551672at2759"/>
<dbReference type="PROSITE" id="PS50217">
    <property type="entry name" value="BZIP"/>
    <property type="match status" value="1"/>
</dbReference>
<dbReference type="SMART" id="SM00338">
    <property type="entry name" value="BRLZ"/>
    <property type="match status" value="1"/>
</dbReference>
<dbReference type="InterPro" id="IPR044521">
    <property type="entry name" value="AtbZIP8/43"/>
</dbReference>
<dbReference type="PROSITE" id="PS00036">
    <property type="entry name" value="BZIP_BASIC"/>
    <property type="match status" value="1"/>
</dbReference>
<sequence>MTTACAPPFLTNSASDAEDQQIDIHRRRQRRMLSNRESARRSRLRKQQHLDELRAHVTHLRAQNRQILSDFSAAFRKYGQIAEENRMLHSEAQNLHSQLQGLHAFLISNNHFDDSKRVVQLIDDPVYTQHMR</sequence>
<evidence type="ECO:0000256" key="4">
    <source>
        <dbReference type="ARBA" id="ARBA00023163"/>
    </source>
</evidence>
<evidence type="ECO:0000256" key="6">
    <source>
        <dbReference type="SAM" id="MobiDB-lite"/>
    </source>
</evidence>
<feature type="region of interest" description="Disordered" evidence="6">
    <location>
        <begin position="1"/>
        <end position="21"/>
    </location>
</feature>
<gene>
    <name evidence="8" type="ORF">GOP47_0019065</name>
</gene>
<dbReference type="InterPro" id="IPR004827">
    <property type="entry name" value="bZIP"/>
</dbReference>
<keyword evidence="2" id="KW-0805">Transcription regulation</keyword>
<name>A0A9D4UEF2_ADICA</name>
<evidence type="ECO:0000256" key="3">
    <source>
        <dbReference type="ARBA" id="ARBA00023125"/>
    </source>
</evidence>
<dbReference type="EMBL" id="JABFUD020000018">
    <property type="protein sequence ID" value="KAI5066441.1"/>
    <property type="molecule type" value="Genomic_DNA"/>
</dbReference>
<keyword evidence="9" id="KW-1185">Reference proteome</keyword>
<dbReference type="GO" id="GO:0005634">
    <property type="term" value="C:nucleus"/>
    <property type="evidence" value="ECO:0007669"/>
    <property type="project" value="UniProtKB-SubCell"/>
</dbReference>
<dbReference type="CDD" id="cd14702">
    <property type="entry name" value="bZIP_plant_GBF1"/>
    <property type="match status" value="1"/>
</dbReference>
<dbReference type="PANTHER" id="PTHR46324:SF26">
    <property type="entry name" value="OS02G0728001 PROTEIN"/>
    <property type="match status" value="1"/>
</dbReference>
<dbReference type="Proteomes" id="UP000886520">
    <property type="component" value="Chromosome 18"/>
</dbReference>
<dbReference type="InterPro" id="IPR045314">
    <property type="entry name" value="bZIP_plant_GBF1"/>
</dbReference>
<accession>A0A9D4UEF2</accession>
<dbReference type="PANTHER" id="PTHR46324">
    <property type="entry name" value="BASIC LEUCINE ZIPPER 43-RELATED"/>
    <property type="match status" value="1"/>
</dbReference>
<dbReference type="SUPFAM" id="SSF57959">
    <property type="entry name" value="Leucine zipper domain"/>
    <property type="match status" value="1"/>
</dbReference>
<dbReference type="FunFam" id="1.20.5.170:FF:000020">
    <property type="entry name" value="BZIP transcription factor"/>
    <property type="match status" value="1"/>
</dbReference>
<comment type="subcellular location">
    <subcellularLocation>
        <location evidence="1">Nucleus</location>
    </subcellularLocation>
</comment>
<reference evidence="8" key="1">
    <citation type="submission" date="2021-01" db="EMBL/GenBank/DDBJ databases">
        <title>Adiantum capillus-veneris genome.</title>
        <authorList>
            <person name="Fang Y."/>
            <person name="Liao Q."/>
        </authorList>
    </citation>
    <scope>NUCLEOTIDE SEQUENCE</scope>
    <source>
        <strain evidence="8">H3</strain>
        <tissue evidence="8">Leaf</tissue>
    </source>
</reference>
<evidence type="ECO:0000256" key="2">
    <source>
        <dbReference type="ARBA" id="ARBA00023015"/>
    </source>
</evidence>
<feature type="domain" description="BZIP" evidence="7">
    <location>
        <begin position="25"/>
        <end position="88"/>
    </location>
</feature>
<evidence type="ECO:0000313" key="9">
    <source>
        <dbReference type="Proteomes" id="UP000886520"/>
    </source>
</evidence>
<keyword evidence="5" id="KW-0539">Nucleus</keyword>
<evidence type="ECO:0000313" key="8">
    <source>
        <dbReference type="EMBL" id="KAI5066441.1"/>
    </source>
</evidence>